<feature type="active site" description="Charge relay system" evidence="5">
    <location>
        <position position="213"/>
    </location>
</feature>
<dbReference type="InterPro" id="IPR015500">
    <property type="entry name" value="Peptidase_S8_subtilisin-rel"/>
</dbReference>
<dbReference type="PRINTS" id="PR00723">
    <property type="entry name" value="SUBTILISIN"/>
</dbReference>
<dbReference type="InterPro" id="IPR023827">
    <property type="entry name" value="Peptidase_S8_Asp-AS"/>
</dbReference>
<dbReference type="InterPro" id="IPR000209">
    <property type="entry name" value="Peptidase_S8/S53_dom"/>
</dbReference>
<dbReference type="Pfam" id="PF18962">
    <property type="entry name" value="Por_Secre_tail"/>
    <property type="match status" value="1"/>
</dbReference>
<evidence type="ECO:0000313" key="9">
    <source>
        <dbReference type="Proteomes" id="UP000636010"/>
    </source>
</evidence>
<keyword evidence="2 5" id="KW-0645">Protease</keyword>
<evidence type="ECO:0000259" key="7">
    <source>
        <dbReference type="PROSITE" id="PS50093"/>
    </source>
</evidence>
<comment type="caution">
    <text evidence="8">The sequence shown here is derived from an EMBL/GenBank/DDBJ whole genome shotgun (WGS) entry which is preliminary data.</text>
</comment>
<dbReference type="InterPro" id="IPR022409">
    <property type="entry name" value="PKD/Chitinase_dom"/>
</dbReference>
<dbReference type="InterPro" id="IPR036852">
    <property type="entry name" value="Peptidase_S8/S53_dom_sf"/>
</dbReference>
<dbReference type="InterPro" id="IPR000601">
    <property type="entry name" value="PKD_dom"/>
</dbReference>
<feature type="active site" description="Charge relay system" evidence="5">
    <location>
        <position position="158"/>
    </location>
</feature>
<dbReference type="InterPro" id="IPR022398">
    <property type="entry name" value="Peptidase_S8_His-AS"/>
</dbReference>
<dbReference type="Gene3D" id="3.40.50.200">
    <property type="entry name" value="Peptidase S8/S53 domain"/>
    <property type="match status" value="1"/>
</dbReference>
<keyword evidence="9" id="KW-1185">Reference proteome</keyword>
<feature type="chain" id="PRO_5045275944" description="PKD domain-containing protein" evidence="6">
    <location>
        <begin position="20"/>
        <end position="1400"/>
    </location>
</feature>
<dbReference type="PROSITE" id="PS00137">
    <property type="entry name" value="SUBTILASE_HIS"/>
    <property type="match status" value="1"/>
</dbReference>
<accession>A0ABQ1MR14</accession>
<comment type="similarity">
    <text evidence="1 5">Belongs to the peptidase S8 family.</text>
</comment>
<feature type="active site" description="Charge relay system" evidence="5">
    <location>
        <position position="368"/>
    </location>
</feature>
<protein>
    <recommendedName>
        <fullName evidence="7">PKD domain-containing protein</fullName>
    </recommendedName>
</protein>
<dbReference type="InterPro" id="IPR035986">
    <property type="entry name" value="PKD_dom_sf"/>
</dbReference>
<dbReference type="PROSITE" id="PS00136">
    <property type="entry name" value="SUBTILASE_ASP"/>
    <property type="match status" value="1"/>
</dbReference>
<evidence type="ECO:0000256" key="6">
    <source>
        <dbReference type="SAM" id="SignalP"/>
    </source>
</evidence>
<dbReference type="Proteomes" id="UP000636010">
    <property type="component" value="Unassembled WGS sequence"/>
</dbReference>
<dbReference type="Pfam" id="PF00082">
    <property type="entry name" value="Peptidase_S8"/>
    <property type="match status" value="1"/>
</dbReference>
<evidence type="ECO:0000256" key="4">
    <source>
        <dbReference type="ARBA" id="ARBA00022825"/>
    </source>
</evidence>
<evidence type="ECO:0000256" key="1">
    <source>
        <dbReference type="ARBA" id="ARBA00011073"/>
    </source>
</evidence>
<dbReference type="PROSITE" id="PS51892">
    <property type="entry name" value="SUBTILASE"/>
    <property type="match status" value="1"/>
</dbReference>
<dbReference type="EMBL" id="BMEC01000011">
    <property type="protein sequence ID" value="GGC45253.1"/>
    <property type="molecule type" value="Genomic_DNA"/>
</dbReference>
<dbReference type="CDD" id="cd00146">
    <property type="entry name" value="PKD"/>
    <property type="match status" value="1"/>
</dbReference>
<reference evidence="9" key="1">
    <citation type="journal article" date="2019" name="Int. J. Syst. Evol. Microbiol.">
        <title>The Global Catalogue of Microorganisms (GCM) 10K type strain sequencing project: providing services to taxonomists for standard genome sequencing and annotation.</title>
        <authorList>
            <consortium name="The Broad Institute Genomics Platform"/>
            <consortium name="The Broad Institute Genome Sequencing Center for Infectious Disease"/>
            <person name="Wu L."/>
            <person name="Ma J."/>
        </authorList>
    </citation>
    <scope>NUCLEOTIDE SEQUENCE [LARGE SCALE GENOMIC DNA]</scope>
    <source>
        <strain evidence="9">CGMCC 1.10832</strain>
    </source>
</reference>
<feature type="signal peptide" evidence="6">
    <location>
        <begin position="1"/>
        <end position="19"/>
    </location>
</feature>
<evidence type="ECO:0000256" key="2">
    <source>
        <dbReference type="ARBA" id="ARBA00022670"/>
    </source>
</evidence>
<dbReference type="SMART" id="SM00089">
    <property type="entry name" value="PKD"/>
    <property type="match status" value="2"/>
</dbReference>
<name>A0ABQ1MR14_9BACT</name>
<dbReference type="SUPFAM" id="SSF49299">
    <property type="entry name" value="PKD domain"/>
    <property type="match status" value="2"/>
</dbReference>
<dbReference type="PANTHER" id="PTHR43399:SF4">
    <property type="entry name" value="CELL WALL-ASSOCIATED PROTEASE"/>
    <property type="match status" value="1"/>
</dbReference>
<evidence type="ECO:0000256" key="5">
    <source>
        <dbReference type="PROSITE-ProRule" id="PRU01240"/>
    </source>
</evidence>
<dbReference type="InterPro" id="IPR051048">
    <property type="entry name" value="Peptidase_S8/S53_subtilisin"/>
</dbReference>
<gene>
    <name evidence="8" type="ORF">GCM10011506_33560</name>
</gene>
<dbReference type="Gene3D" id="2.60.40.10">
    <property type="entry name" value="Immunoglobulins"/>
    <property type="match status" value="2"/>
</dbReference>
<proteinExistence type="inferred from homology"/>
<organism evidence="8 9">
    <name type="scientific">Marivirga lumbricoides</name>
    <dbReference type="NCBI Taxonomy" id="1046115"/>
    <lineage>
        <taxon>Bacteria</taxon>
        <taxon>Pseudomonadati</taxon>
        <taxon>Bacteroidota</taxon>
        <taxon>Cytophagia</taxon>
        <taxon>Cytophagales</taxon>
        <taxon>Marivirgaceae</taxon>
        <taxon>Marivirga</taxon>
    </lineage>
</organism>
<dbReference type="RefSeq" id="WP_188465677.1">
    <property type="nucleotide sequence ID" value="NZ_BAABHU010000011.1"/>
</dbReference>
<keyword evidence="3 5" id="KW-0378">Hydrolase</keyword>
<dbReference type="InterPro" id="IPR026444">
    <property type="entry name" value="Secre_tail"/>
</dbReference>
<dbReference type="InterPro" id="IPR013783">
    <property type="entry name" value="Ig-like_fold"/>
</dbReference>
<feature type="domain" description="PKD" evidence="7">
    <location>
        <begin position="1259"/>
        <end position="1306"/>
    </location>
</feature>
<keyword evidence="4 5" id="KW-0720">Serine protease</keyword>
<dbReference type="PANTHER" id="PTHR43399">
    <property type="entry name" value="SUBTILISIN-RELATED"/>
    <property type="match status" value="1"/>
</dbReference>
<sequence>MKKILLLSFIFLYSAFLHAQTEPYVPGLVVIKLKQEAGRGTGEILLNEAMLQEDNRVQKVEAVISSQALQRRGQSSILSGLYKIDLQADINEEEYLNYLNSFDNVAYAEPYPNVYPLLVPNDPQAKIGASQTYLEQIKAYLAWDISQGDSTKIIGIIDTGVDLDHEDLRKNLYLNTADPIDGVDNDGDGYIDNYYGWDFADGDHMPEADGSAHGTGVAGIAAASTNNSLGMAGIGFQTKFMPLKIFRSSDNSSRNSYEAIIYAADKGCDVINLSWGNSGRYSQFAQDIINYAVLEKDVVVVAAAGNTNAELDFFPASYDNVTSVGFVNGSDVRDPNATYSNYIDVVAPGVSIYTTQNNNTYNRDGGSSYAAPMVAGAAALIRAVHPEWNALQVMEQLRVNSDDISAVADNSNFEYKFGKGRLNIFKALANFDDPAIRISNVNYTNGLEQAAYFGDTLSISLEFTNYLEPIENVEVTLTSESEYVTIVNSNFTIPSLATSEKTSNDDSPFVVILSENLPENEVISFRILMEGELYSDYQSFRIFSSPKTQIYNFNNWRFGFTSTGNIGRSYENPFISYSLRYKGISLLDHLGIALATAEDSISKNMALDPESYLFTEELETVERLKRYNDVTADFDVRSVLKEQDTISSKLGIYIRQRLLGWQDEGEEGLLILKYQLMNRSNKDYKKLYFGFLADWAVGGQANNKIQFDSLNRLVYAYNSSDNLYAGLAVIEGGFLNFNAIDVGNSNGNTSDLINNEFTDSFLWKKISEIFQKRTAGDIGVGNDVASMYSLEMNDFYSGSSSNATLALLTAESTEALYALLDKAKERNHQVYANPPMGRQVYVCPDDSPIISTTSKSTYKIYSDALSSTVIYEGTDFEPGVIKADTTFYYEEIDSAGFTTLRKRLQLAISKPVAQFELPDQPFLLNPDASNSYRFLDASKDAVSWKWSFSNGFQSTKRNPLIAFNEATSIDVQLIVENYIGCIDTINQTFITRWRVSVPKIASVEICSNSRVSLEDPALQEIVVYQDLAGSKEIYRGQSFLTPPVSKDTVFYIRNETGEYPSLMAPVAVKAIPLQAAMEVINDINSDNDKGKARNKSKFASSVKWLLGNQELGSSDTVSFDLLALQNQKLKLLAFSQSGCVDTLIFNPVVSEVPVFDDFYTCSNSNIIISATNTSSLLFYADSSLTQFIGKGEELLLSNVQSDTLMYAVNINNVVPSAKVKIPIYVNKLNADFKMSTDTLNTAFNNSLSLEGIATNVGNWEWRLGSEQTYDGRLLNVNFDAAGVYDISLTVKDYMGCTATETKKLVVVNDPLLGNEAQLKSFFSIFPNPANKFIHLKARGDFKYDSYKIMDVKGAEILTKKSENPVQQAEVISTSELKNGPYYLVLKKGKSEAAFLFIVKH</sequence>
<dbReference type="SUPFAM" id="SSF52743">
    <property type="entry name" value="Subtilisin-like"/>
    <property type="match status" value="1"/>
</dbReference>
<evidence type="ECO:0000256" key="3">
    <source>
        <dbReference type="ARBA" id="ARBA00022801"/>
    </source>
</evidence>
<keyword evidence="6" id="KW-0732">Signal</keyword>
<evidence type="ECO:0000313" key="8">
    <source>
        <dbReference type="EMBL" id="GGC45253.1"/>
    </source>
</evidence>
<dbReference type="PROSITE" id="PS50093">
    <property type="entry name" value="PKD"/>
    <property type="match status" value="1"/>
</dbReference>